<dbReference type="CDD" id="cd12087">
    <property type="entry name" value="TM_EGFR-like"/>
    <property type="match status" value="1"/>
</dbReference>
<feature type="region of interest" description="Disordered" evidence="1">
    <location>
        <begin position="41"/>
        <end position="75"/>
    </location>
</feature>
<evidence type="ECO:0000256" key="1">
    <source>
        <dbReference type="SAM" id="MobiDB-lite"/>
    </source>
</evidence>
<feature type="transmembrane region" description="Helical" evidence="2">
    <location>
        <begin position="6"/>
        <end position="23"/>
    </location>
</feature>
<dbReference type="RefSeq" id="WP_109348432.1">
    <property type="nucleotide sequence ID" value="NZ_BJUE01000052.1"/>
</dbReference>
<evidence type="ECO:0000313" key="5">
    <source>
        <dbReference type="Proteomes" id="UP000254330"/>
    </source>
</evidence>
<reference evidence="4 6" key="2">
    <citation type="submission" date="2019-03" db="EMBL/GenBank/DDBJ databases">
        <title>Genomic Encyclopedia of Type Strains, Phase IV (KMG-IV): sequencing the most valuable type-strain genomes for metagenomic binning, comparative biology and taxonomic classification.</title>
        <authorList>
            <person name="Goeker M."/>
        </authorList>
    </citation>
    <scope>NUCLEOTIDE SEQUENCE [LARGE SCALE GENOMIC DNA]</scope>
    <source>
        <strain evidence="4 6">DSM 20580</strain>
    </source>
</reference>
<dbReference type="Proteomes" id="UP000254330">
    <property type="component" value="Unassembled WGS sequence"/>
</dbReference>
<evidence type="ECO:0000313" key="4">
    <source>
        <dbReference type="EMBL" id="TDR43360.1"/>
    </source>
</evidence>
<organism evidence="3 5">
    <name type="scientific">Kurthia zopfii</name>
    <dbReference type="NCBI Taxonomy" id="1650"/>
    <lineage>
        <taxon>Bacteria</taxon>
        <taxon>Bacillati</taxon>
        <taxon>Bacillota</taxon>
        <taxon>Bacilli</taxon>
        <taxon>Bacillales</taxon>
        <taxon>Caryophanaceae</taxon>
        <taxon>Kurthia</taxon>
    </lineage>
</organism>
<gene>
    <name evidence="4" type="ORF">DFR61_10240</name>
    <name evidence="3" type="ORF">NCTC10597_02362</name>
</gene>
<reference evidence="3 5" key="1">
    <citation type="submission" date="2018-06" db="EMBL/GenBank/DDBJ databases">
        <authorList>
            <consortium name="Pathogen Informatics"/>
            <person name="Doyle S."/>
        </authorList>
    </citation>
    <scope>NUCLEOTIDE SEQUENCE [LARGE SCALE GENOMIC DNA]</scope>
    <source>
        <strain evidence="3 5">NCTC10597</strain>
    </source>
</reference>
<proteinExistence type="predicted"/>
<protein>
    <recommendedName>
        <fullName evidence="7">DUF3951 domain-containing protein</fullName>
    </recommendedName>
</protein>
<keyword evidence="6" id="KW-1185">Reference proteome</keyword>
<comment type="caution">
    <text evidence="3">The sequence shown here is derived from an EMBL/GenBank/DDBJ whole genome shotgun (WGS) entry which is preliminary data.</text>
</comment>
<dbReference type="OrthoDB" id="9976893at2"/>
<keyword evidence="2" id="KW-1133">Transmembrane helix</keyword>
<dbReference type="EMBL" id="SNZG01000002">
    <property type="protein sequence ID" value="TDR43360.1"/>
    <property type="molecule type" value="Genomic_DNA"/>
</dbReference>
<feature type="compositionally biased region" description="Basic and acidic residues" evidence="1">
    <location>
        <begin position="55"/>
        <end position="75"/>
    </location>
</feature>
<accession>A0A2U3AGY1</accession>
<evidence type="ECO:0000313" key="6">
    <source>
        <dbReference type="Proteomes" id="UP000294641"/>
    </source>
</evidence>
<evidence type="ECO:0000256" key="2">
    <source>
        <dbReference type="SAM" id="Phobius"/>
    </source>
</evidence>
<name>A0A2U3AGY1_9BACL</name>
<keyword evidence="2" id="KW-0472">Membrane</keyword>
<evidence type="ECO:0000313" key="3">
    <source>
        <dbReference type="EMBL" id="STX10613.1"/>
    </source>
</evidence>
<dbReference type="EMBL" id="UGNP01000001">
    <property type="protein sequence ID" value="STX10613.1"/>
    <property type="molecule type" value="Genomic_DNA"/>
</dbReference>
<evidence type="ECO:0008006" key="7">
    <source>
        <dbReference type="Google" id="ProtNLM"/>
    </source>
</evidence>
<sequence length="75" mass="8729">MIGVIIFIVILAFVLFVLFRAAFKKRQAEDIYSPFDEITTGTKPSMDGHNPLNQTKEKVQQEIKYQESEHKKNEE</sequence>
<keyword evidence="2" id="KW-0812">Transmembrane</keyword>
<dbReference type="Proteomes" id="UP000294641">
    <property type="component" value="Unassembled WGS sequence"/>
</dbReference>
<dbReference type="AlphaFoldDB" id="A0A2U3AGY1"/>